<evidence type="ECO:0000256" key="3">
    <source>
        <dbReference type="ARBA" id="ARBA00022491"/>
    </source>
</evidence>
<keyword evidence="4" id="KW-1005">Bacterial flagellum biogenesis</keyword>
<evidence type="ECO:0000256" key="4">
    <source>
        <dbReference type="ARBA" id="ARBA00022795"/>
    </source>
</evidence>
<dbReference type="SUPFAM" id="SSF101498">
    <property type="entry name" value="Anti-sigma factor FlgM"/>
    <property type="match status" value="1"/>
</dbReference>
<dbReference type="GO" id="GO:0044781">
    <property type="term" value="P:bacterial-type flagellum organization"/>
    <property type="evidence" value="ECO:0007669"/>
    <property type="project" value="UniProtKB-KW"/>
</dbReference>
<dbReference type="InterPro" id="IPR031316">
    <property type="entry name" value="FlgM_C"/>
</dbReference>
<protein>
    <recommendedName>
        <fullName evidence="2">Negative regulator of flagellin synthesis</fullName>
    </recommendedName>
    <alternativeName>
        <fullName evidence="8">Anti-sigma-28 factor</fullName>
    </alternativeName>
</protein>
<dbReference type="EMBL" id="APNK01000007">
    <property type="protein sequence ID" value="KEZ78037.1"/>
    <property type="molecule type" value="Genomic_DNA"/>
</dbReference>
<evidence type="ECO:0000256" key="1">
    <source>
        <dbReference type="ARBA" id="ARBA00005322"/>
    </source>
</evidence>
<feature type="region of interest" description="Disordered" evidence="9">
    <location>
        <begin position="1"/>
        <end position="54"/>
    </location>
</feature>
<feature type="domain" description="Anti-sigma-28 factor FlgM C-terminal" evidence="10">
    <location>
        <begin position="45"/>
        <end position="86"/>
    </location>
</feature>
<evidence type="ECO:0000256" key="2">
    <source>
        <dbReference type="ARBA" id="ARBA00017823"/>
    </source>
</evidence>
<keyword evidence="3" id="KW-0678">Repressor</keyword>
<keyword evidence="12" id="KW-1185">Reference proteome</keyword>
<dbReference type="AlphaFoldDB" id="A0A084IMV3"/>
<feature type="compositionally biased region" description="Polar residues" evidence="9">
    <location>
        <begin position="1"/>
        <end position="25"/>
    </location>
</feature>
<name>A0A084IMV3_SALHC</name>
<accession>A0A084IMV3</accession>
<dbReference type="GO" id="GO:0045892">
    <property type="term" value="P:negative regulation of DNA-templated transcription"/>
    <property type="evidence" value="ECO:0007669"/>
    <property type="project" value="InterPro"/>
</dbReference>
<dbReference type="NCBIfam" id="TIGR03824">
    <property type="entry name" value="FlgM_jcvi"/>
    <property type="match status" value="1"/>
</dbReference>
<comment type="similarity">
    <text evidence="1">Belongs to the FlgM family.</text>
</comment>
<dbReference type="InterPro" id="IPR007412">
    <property type="entry name" value="FlgM"/>
</dbReference>
<keyword evidence="6" id="KW-0804">Transcription</keyword>
<dbReference type="eggNOG" id="COG2747">
    <property type="taxonomic scope" value="Bacteria"/>
</dbReference>
<feature type="compositionally biased region" description="Polar residues" evidence="9">
    <location>
        <begin position="33"/>
        <end position="45"/>
    </location>
</feature>
<evidence type="ECO:0000313" key="11">
    <source>
        <dbReference type="EMBL" id="KEZ78037.1"/>
    </source>
</evidence>
<sequence>MPIDPTNNRINRVSTGPSTEAPQNTRRTDTARPESSASNAGSTRLSRLDTSDSSHDIDAARVAEIRQGIADGTLTFDTGRIADGIIASARELTGNGQG</sequence>
<evidence type="ECO:0000259" key="10">
    <source>
        <dbReference type="Pfam" id="PF04316"/>
    </source>
</evidence>
<dbReference type="RefSeq" id="WP_037335988.1">
    <property type="nucleotide sequence ID" value="NZ_APNK01000007.1"/>
</dbReference>
<dbReference type="InterPro" id="IPR035890">
    <property type="entry name" value="Anti-sigma-28_factor_FlgM_sf"/>
</dbReference>
<evidence type="ECO:0000256" key="5">
    <source>
        <dbReference type="ARBA" id="ARBA00023015"/>
    </source>
</evidence>
<keyword evidence="5" id="KW-0805">Transcription regulation</keyword>
<reference evidence="11 12" key="1">
    <citation type="submission" date="2013-03" db="EMBL/GenBank/DDBJ databases">
        <title>Salinisphaera hydrothermalis C41B8 Genome Sequencing.</title>
        <authorList>
            <person name="Li C."/>
            <person name="Lai Q."/>
            <person name="Shao Z."/>
        </authorList>
    </citation>
    <scope>NUCLEOTIDE SEQUENCE [LARGE SCALE GENOMIC DNA]</scope>
    <source>
        <strain evidence="11 12">C41B8</strain>
    </source>
</reference>
<proteinExistence type="inferred from homology"/>
<dbReference type="OrthoDB" id="5298032at2"/>
<dbReference type="Pfam" id="PF04316">
    <property type="entry name" value="FlgM"/>
    <property type="match status" value="1"/>
</dbReference>
<dbReference type="STRING" id="1304275.C41B8_07072"/>
<evidence type="ECO:0000256" key="7">
    <source>
        <dbReference type="ARBA" id="ARBA00024739"/>
    </source>
</evidence>
<evidence type="ECO:0000256" key="8">
    <source>
        <dbReference type="ARBA" id="ARBA00030117"/>
    </source>
</evidence>
<comment type="caution">
    <text evidence="11">The sequence shown here is derived from an EMBL/GenBank/DDBJ whole genome shotgun (WGS) entry which is preliminary data.</text>
</comment>
<organism evidence="11 12">
    <name type="scientific">Salinisphaera hydrothermalis (strain C41B8)</name>
    <dbReference type="NCBI Taxonomy" id="1304275"/>
    <lineage>
        <taxon>Bacteria</taxon>
        <taxon>Pseudomonadati</taxon>
        <taxon>Pseudomonadota</taxon>
        <taxon>Gammaproteobacteria</taxon>
        <taxon>Salinisphaerales</taxon>
        <taxon>Salinisphaeraceae</taxon>
        <taxon>Salinisphaera</taxon>
    </lineage>
</organism>
<dbReference type="Proteomes" id="UP000028302">
    <property type="component" value="Unassembled WGS sequence"/>
</dbReference>
<evidence type="ECO:0000256" key="6">
    <source>
        <dbReference type="ARBA" id="ARBA00023163"/>
    </source>
</evidence>
<evidence type="ECO:0000313" key="12">
    <source>
        <dbReference type="Proteomes" id="UP000028302"/>
    </source>
</evidence>
<gene>
    <name evidence="11" type="ORF">C41B8_07072</name>
</gene>
<evidence type="ECO:0000256" key="9">
    <source>
        <dbReference type="SAM" id="MobiDB-lite"/>
    </source>
</evidence>
<comment type="function">
    <text evidence="7">Responsible for the coupling of flagellin expression to flagellar assembly by preventing expression of the flagellin genes when a component of the middle class of proteins is defective. It negatively regulates flagellar genes by inhibiting the activity of FliA by directly binding to FliA.</text>
</comment>